<dbReference type="EMBL" id="REGN01003175">
    <property type="protein sequence ID" value="RNA24061.1"/>
    <property type="molecule type" value="Genomic_DNA"/>
</dbReference>
<proteinExistence type="predicted"/>
<evidence type="ECO:0000313" key="1">
    <source>
        <dbReference type="EMBL" id="RNA24061.1"/>
    </source>
</evidence>
<gene>
    <name evidence="1" type="ORF">BpHYR1_043397</name>
</gene>
<keyword evidence="2" id="KW-1185">Reference proteome</keyword>
<organism evidence="1 2">
    <name type="scientific">Brachionus plicatilis</name>
    <name type="common">Marine rotifer</name>
    <name type="synonym">Brachionus muelleri</name>
    <dbReference type="NCBI Taxonomy" id="10195"/>
    <lineage>
        <taxon>Eukaryota</taxon>
        <taxon>Metazoa</taxon>
        <taxon>Spiralia</taxon>
        <taxon>Gnathifera</taxon>
        <taxon>Rotifera</taxon>
        <taxon>Eurotatoria</taxon>
        <taxon>Monogononta</taxon>
        <taxon>Pseudotrocha</taxon>
        <taxon>Ploima</taxon>
        <taxon>Brachionidae</taxon>
        <taxon>Brachionus</taxon>
    </lineage>
</organism>
<reference evidence="1 2" key="1">
    <citation type="journal article" date="2018" name="Sci. Rep.">
        <title>Genomic signatures of local adaptation to the degree of environmental predictability in rotifers.</title>
        <authorList>
            <person name="Franch-Gras L."/>
            <person name="Hahn C."/>
            <person name="Garcia-Roger E.M."/>
            <person name="Carmona M.J."/>
            <person name="Serra M."/>
            <person name="Gomez A."/>
        </authorList>
    </citation>
    <scope>NUCLEOTIDE SEQUENCE [LARGE SCALE GENOMIC DNA]</scope>
    <source>
        <strain evidence="1">HYR1</strain>
    </source>
</reference>
<protein>
    <submittedName>
        <fullName evidence="1">Uncharacterized protein</fullName>
    </submittedName>
</protein>
<dbReference type="Proteomes" id="UP000276133">
    <property type="component" value="Unassembled WGS sequence"/>
</dbReference>
<sequence>MTRRQTAHVCAKFRSAADIIPEIMFTTYLQNVTSPHLTINVKFSEKKVINIGFFNTRKANFFYTVTAQNVSNKPKIKNIKIINFMQSQIEE</sequence>
<name>A0A3M7RKK2_BRAPC</name>
<accession>A0A3M7RKK2</accession>
<comment type="caution">
    <text evidence="1">The sequence shown here is derived from an EMBL/GenBank/DDBJ whole genome shotgun (WGS) entry which is preliminary data.</text>
</comment>
<dbReference type="AlphaFoldDB" id="A0A3M7RKK2"/>
<evidence type="ECO:0000313" key="2">
    <source>
        <dbReference type="Proteomes" id="UP000276133"/>
    </source>
</evidence>